<proteinExistence type="predicted"/>
<accession>A0A8S5LA31</accession>
<protein>
    <submittedName>
        <fullName evidence="2">Uncharacterized protein</fullName>
    </submittedName>
</protein>
<dbReference type="PROSITE" id="PS51257">
    <property type="entry name" value="PROKAR_LIPOPROTEIN"/>
    <property type="match status" value="1"/>
</dbReference>
<keyword evidence="1" id="KW-0472">Membrane</keyword>
<name>A0A8S5LA31_9CAUD</name>
<organism evidence="2">
    <name type="scientific">Myoviridae sp. ctPuP5</name>
    <dbReference type="NCBI Taxonomy" id="2823543"/>
    <lineage>
        <taxon>Viruses</taxon>
        <taxon>Duplodnaviria</taxon>
        <taxon>Heunggongvirae</taxon>
        <taxon>Uroviricota</taxon>
        <taxon>Caudoviricetes</taxon>
    </lineage>
</organism>
<sequence length="209" mass="24437">MGKYTKQQIWDIIQWILIVLLLIACVYIGKKNYDLNNSLEFKMGSTYTKIYDSHKIESLKAENKALYDSIKHLKNVESVVEVRYKYYYNTDTVFVNNNDTTKKDSIYHYASNSDTISYNLDISANQVRWHKLDFTLNNKFLIVTKEKDGKVQTDIKTDMGTIEGATMWHRKNKSFKDRFVIGPQVGGGYDFLNKRPTLYVGFGVTYDLW</sequence>
<dbReference type="EMBL" id="BK014662">
    <property type="protein sequence ID" value="DAD66758.1"/>
    <property type="molecule type" value="Genomic_DNA"/>
</dbReference>
<evidence type="ECO:0000313" key="2">
    <source>
        <dbReference type="EMBL" id="DAD66758.1"/>
    </source>
</evidence>
<evidence type="ECO:0000256" key="1">
    <source>
        <dbReference type="SAM" id="Phobius"/>
    </source>
</evidence>
<keyword evidence="1" id="KW-1133">Transmembrane helix</keyword>
<feature type="transmembrane region" description="Helical" evidence="1">
    <location>
        <begin position="12"/>
        <end position="29"/>
    </location>
</feature>
<reference evidence="2" key="1">
    <citation type="journal article" date="2021" name="Proc. Natl. Acad. Sci. U.S.A.">
        <title>A Catalog of Tens of Thousands of Viruses from Human Metagenomes Reveals Hidden Associations with Chronic Diseases.</title>
        <authorList>
            <person name="Tisza M.J."/>
            <person name="Buck C.B."/>
        </authorList>
    </citation>
    <scope>NUCLEOTIDE SEQUENCE</scope>
    <source>
        <strain evidence="2">CtPuP5</strain>
    </source>
</reference>
<keyword evidence="1" id="KW-0812">Transmembrane</keyword>